<feature type="domain" description="PAC" evidence="5">
    <location>
        <begin position="337"/>
        <end position="389"/>
    </location>
</feature>
<dbReference type="GO" id="GO:0046872">
    <property type="term" value="F:metal ion binding"/>
    <property type="evidence" value="ECO:0007669"/>
    <property type="project" value="UniProtKB-KW"/>
</dbReference>
<gene>
    <name evidence="8" type="ORF">HNP48_006843</name>
</gene>
<reference evidence="8 9" key="1">
    <citation type="submission" date="2020-08" db="EMBL/GenBank/DDBJ databases">
        <title>Functional genomics of gut bacteria from endangered species of beetles.</title>
        <authorList>
            <person name="Carlos-Shanley C."/>
        </authorList>
    </citation>
    <scope>NUCLEOTIDE SEQUENCE [LARGE SCALE GENOMIC DNA]</scope>
    <source>
        <strain evidence="8 9">S00198</strain>
    </source>
</reference>
<dbReference type="SUPFAM" id="SSF55785">
    <property type="entry name" value="PYP-like sensor domain (PAS domain)"/>
    <property type="match status" value="4"/>
</dbReference>
<dbReference type="InterPro" id="IPR052155">
    <property type="entry name" value="Biofilm_reg_signaling"/>
</dbReference>
<dbReference type="SMART" id="SM00086">
    <property type="entry name" value="PAC"/>
    <property type="match status" value="3"/>
</dbReference>
<dbReference type="PROSITE" id="PS50113">
    <property type="entry name" value="PAC"/>
    <property type="match status" value="2"/>
</dbReference>
<dbReference type="SUPFAM" id="SSF55073">
    <property type="entry name" value="Nucleotide cyclase"/>
    <property type="match status" value="1"/>
</dbReference>
<dbReference type="PROSITE" id="PS50887">
    <property type="entry name" value="GGDEF"/>
    <property type="match status" value="1"/>
</dbReference>
<organism evidence="8 9">
    <name type="scientific">Acidovorax soli</name>
    <dbReference type="NCBI Taxonomy" id="592050"/>
    <lineage>
        <taxon>Bacteria</taxon>
        <taxon>Pseudomonadati</taxon>
        <taxon>Pseudomonadota</taxon>
        <taxon>Betaproteobacteria</taxon>
        <taxon>Burkholderiales</taxon>
        <taxon>Comamonadaceae</taxon>
        <taxon>Acidovorax</taxon>
    </lineage>
</organism>
<dbReference type="Pfam" id="PF00990">
    <property type="entry name" value="GGDEF"/>
    <property type="match status" value="1"/>
</dbReference>
<feature type="domain" description="GGDEF" evidence="6">
    <location>
        <begin position="664"/>
        <end position="791"/>
    </location>
</feature>
<evidence type="ECO:0000259" key="7">
    <source>
        <dbReference type="PROSITE" id="PS51891"/>
    </source>
</evidence>
<dbReference type="GO" id="GO:0016846">
    <property type="term" value="F:carbon-sulfur lyase activity"/>
    <property type="evidence" value="ECO:0007669"/>
    <property type="project" value="InterPro"/>
</dbReference>
<dbReference type="PROSITE" id="PS51891">
    <property type="entry name" value="CENP_V_GFA"/>
    <property type="match status" value="1"/>
</dbReference>
<dbReference type="InterPro" id="IPR000014">
    <property type="entry name" value="PAS"/>
</dbReference>
<proteinExistence type="inferred from homology"/>
<dbReference type="Pfam" id="PF04828">
    <property type="entry name" value="GFA"/>
    <property type="match status" value="1"/>
</dbReference>
<dbReference type="InterPro" id="IPR043128">
    <property type="entry name" value="Rev_trsase/Diguanyl_cyclase"/>
</dbReference>
<evidence type="ECO:0000256" key="3">
    <source>
        <dbReference type="ARBA" id="ARBA00022833"/>
    </source>
</evidence>
<dbReference type="NCBIfam" id="TIGR00229">
    <property type="entry name" value="sensory_box"/>
    <property type="match status" value="4"/>
</dbReference>
<feature type="domain" description="PAS" evidence="4">
    <location>
        <begin position="512"/>
        <end position="556"/>
    </location>
</feature>
<dbReference type="CDD" id="cd00130">
    <property type="entry name" value="PAS"/>
    <property type="match status" value="4"/>
</dbReference>
<dbReference type="InterPro" id="IPR013767">
    <property type="entry name" value="PAS_fold"/>
</dbReference>
<feature type="domain" description="PAC" evidence="5">
    <location>
        <begin position="212"/>
        <end position="262"/>
    </location>
</feature>
<dbReference type="InterPro" id="IPR000700">
    <property type="entry name" value="PAS-assoc_C"/>
</dbReference>
<dbReference type="Pfam" id="PF00989">
    <property type="entry name" value="PAS"/>
    <property type="match status" value="1"/>
</dbReference>
<dbReference type="InterPro" id="IPR001610">
    <property type="entry name" value="PAC"/>
</dbReference>
<comment type="similarity">
    <text evidence="1">Belongs to the Gfa family.</text>
</comment>
<dbReference type="Gene3D" id="3.30.70.270">
    <property type="match status" value="1"/>
</dbReference>
<dbReference type="InterPro" id="IPR013655">
    <property type="entry name" value="PAS_fold_3"/>
</dbReference>
<feature type="domain" description="CENP-V/GFA" evidence="7">
    <location>
        <begin position="1"/>
        <end position="101"/>
    </location>
</feature>
<evidence type="ECO:0000259" key="4">
    <source>
        <dbReference type="PROSITE" id="PS50112"/>
    </source>
</evidence>
<evidence type="ECO:0000259" key="6">
    <source>
        <dbReference type="PROSITE" id="PS50887"/>
    </source>
</evidence>
<dbReference type="AlphaFoldDB" id="A0A7X0PLF3"/>
<dbReference type="Gene3D" id="2.10.70.100">
    <property type="match status" value="1"/>
</dbReference>
<dbReference type="SMART" id="SM00091">
    <property type="entry name" value="PAS"/>
    <property type="match status" value="4"/>
</dbReference>
<dbReference type="PANTHER" id="PTHR44757">
    <property type="entry name" value="DIGUANYLATE CYCLASE DGCP"/>
    <property type="match status" value="1"/>
</dbReference>
<keyword evidence="2" id="KW-0479">Metal-binding</keyword>
<dbReference type="NCBIfam" id="TIGR00254">
    <property type="entry name" value="GGDEF"/>
    <property type="match status" value="1"/>
</dbReference>
<dbReference type="SUPFAM" id="SSF51316">
    <property type="entry name" value="Mss4-like"/>
    <property type="match status" value="1"/>
</dbReference>
<dbReference type="SMART" id="SM00267">
    <property type="entry name" value="GGDEF"/>
    <property type="match status" value="1"/>
</dbReference>
<dbReference type="InterPro" id="IPR013656">
    <property type="entry name" value="PAS_4"/>
</dbReference>
<feature type="domain" description="PAS" evidence="4">
    <location>
        <begin position="134"/>
        <end position="187"/>
    </location>
</feature>
<dbReference type="PANTHER" id="PTHR44757:SF2">
    <property type="entry name" value="BIOFILM ARCHITECTURE MAINTENANCE PROTEIN MBAA"/>
    <property type="match status" value="1"/>
</dbReference>
<dbReference type="Proteomes" id="UP000575083">
    <property type="component" value="Unassembled WGS sequence"/>
</dbReference>
<keyword evidence="9" id="KW-1185">Reference proteome</keyword>
<evidence type="ECO:0000256" key="1">
    <source>
        <dbReference type="ARBA" id="ARBA00005495"/>
    </source>
</evidence>
<accession>A0A7X0PLF3</accession>
<evidence type="ECO:0000313" key="9">
    <source>
        <dbReference type="Proteomes" id="UP000575083"/>
    </source>
</evidence>
<dbReference type="Gene3D" id="3.30.450.20">
    <property type="entry name" value="PAS domain"/>
    <property type="match status" value="4"/>
</dbReference>
<dbReference type="Gene3D" id="3.90.1590.10">
    <property type="entry name" value="glutathione-dependent formaldehyde- activating enzyme (gfa)"/>
    <property type="match status" value="1"/>
</dbReference>
<keyword evidence="3" id="KW-0862">Zinc</keyword>
<dbReference type="InterPro" id="IPR011057">
    <property type="entry name" value="Mss4-like_sf"/>
</dbReference>
<dbReference type="PROSITE" id="PS50112">
    <property type="entry name" value="PAS"/>
    <property type="match status" value="3"/>
</dbReference>
<dbReference type="RefSeq" id="WP_184865818.1">
    <property type="nucleotide sequence ID" value="NZ_JACHLK010000029.1"/>
</dbReference>
<name>A0A7X0PLF3_9BURK</name>
<dbReference type="CDD" id="cd01949">
    <property type="entry name" value="GGDEF"/>
    <property type="match status" value="1"/>
</dbReference>
<dbReference type="EMBL" id="JACHLK010000029">
    <property type="protein sequence ID" value="MBB6564117.1"/>
    <property type="molecule type" value="Genomic_DNA"/>
</dbReference>
<comment type="caution">
    <text evidence="8">The sequence shown here is derived from an EMBL/GenBank/DDBJ whole genome shotgun (WGS) entry which is preliminary data.</text>
</comment>
<evidence type="ECO:0000256" key="2">
    <source>
        <dbReference type="ARBA" id="ARBA00022723"/>
    </source>
</evidence>
<dbReference type="Pfam" id="PF08447">
    <property type="entry name" value="PAS_3"/>
    <property type="match status" value="1"/>
</dbReference>
<dbReference type="Pfam" id="PF08448">
    <property type="entry name" value="PAS_4"/>
    <property type="match status" value="2"/>
</dbReference>
<evidence type="ECO:0000259" key="5">
    <source>
        <dbReference type="PROSITE" id="PS50113"/>
    </source>
</evidence>
<dbReference type="InterPro" id="IPR000160">
    <property type="entry name" value="GGDEF_dom"/>
</dbReference>
<evidence type="ECO:0000313" key="8">
    <source>
        <dbReference type="EMBL" id="MBB6564117.1"/>
    </source>
</evidence>
<sequence>MHARALEAAVCYCQTCRRASGGAGMAWVEGDQATLRVYGALHTWRSSDHGVRQLCPECGSQLFRLEDAKPGVVEVAVGTLDDASAIRSTHSAFANQRPRWDARMALGGSQPLAPVPGLVAKGALQCDAPGQPERDETLQSMLTSTQDAFVSIDPGGFITEWNPQAQATLGWSYDEAIGRPMHELIIPPEMRSAHLYGMARLQRTGEGPVLRRRFEVDALHKDGHRLPVELSIAPLRMAGGIGATAFIRDTSQRQAVERELRANQDLLQRTGELALVGSWTVDLRTREVHWSAMVRRIHGVDESFVPTLPGVVGFYEDGAQERLVAAFEQGIEDGQKWEIEAPLRTPDGRRVWARAIGNTEYDEHGVPVRVVGALQDITGRKRAEESLHMLTQILEATPDYVVQADSTGQVTYMNPAARQAQGYDAGYDVTQHRFTDFNTPETTRRYRDEVMPSVHKTGVWMGESTVLVAGQPIAVDHSVLSHKDATGQVVRYTAVMRDISAQQRARADLFRQQRTLSSIAEAIPDVIAVVDREGRYEFVNSAFEKLVGPSRAEIVGHRIGEVMPIQELQGSMAHVQKAQGGEPTSFELDLQLGGRQRNMAITLVPRLSEGGTPDGFIAVLDDVTIHRQRESRLIGLSERDGLTGLMNRQGLQAYLQRIPIGEAHGVAMLYVDLDRFKPVNDTWGHPVGDQLLQAVAGRFLALVRPVDLVARVGGDEFVVVLGGMPSRAAAEQVADKLVATAAKPFDLGGRRVLIGASVGVAFAGDDGWRGLMERADASLYRAKAAGRGRRA</sequence>
<feature type="domain" description="PAS" evidence="4">
    <location>
        <begin position="386"/>
        <end position="457"/>
    </location>
</feature>
<dbReference type="InterPro" id="IPR035965">
    <property type="entry name" value="PAS-like_dom_sf"/>
</dbReference>
<dbReference type="GO" id="GO:0006355">
    <property type="term" value="P:regulation of DNA-templated transcription"/>
    <property type="evidence" value="ECO:0007669"/>
    <property type="project" value="InterPro"/>
</dbReference>
<protein>
    <submittedName>
        <fullName evidence="8">Diguanylate cyclase (GGDEF)-like protein/PAS domain S-box-containing protein</fullName>
    </submittedName>
</protein>
<dbReference type="InterPro" id="IPR029787">
    <property type="entry name" value="Nucleotide_cyclase"/>
</dbReference>
<dbReference type="InterPro" id="IPR006913">
    <property type="entry name" value="CENP-V/GFA"/>
</dbReference>